<sequence>MQHIWSLAFMIISVLSSTNTKPDYGPISFATSRFEKCKGPKRRDCSDVKLDLNNGMSITYDLLVKSYIKLTTGRIVAMSNGKEMMRYQMKTPCDHFVVQALLKIYLNVSNECAVKKGHYVFKLNLQDISQKYFDGNFFYGNWTFRTIFAGSECNFLCTINEVIISPK</sequence>
<organism evidence="2 3">
    <name type="scientific">Bombyx mori</name>
    <name type="common">Silk moth</name>
    <dbReference type="NCBI Taxonomy" id="7091"/>
    <lineage>
        <taxon>Eukaryota</taxon>
        <taxon>Metazoa</taxon>
        <taxon>Ecdysozoa</taxon>
        <taxon>Arthropoda</taxon>
        <taxon>Hexapoda</taxon>
        <taxon>Insecta</taxon>
        <taxon>Pterygota</taxon>
        <taxon>Neoptera</taxon>
        <taxon>Endopterygota</taxon>
        <taxon>Lepidoptera</taxon>
        <taxon>Glossata</taxon>
        <taxon>Ditrysia</taxon>
        <taxon>Bombycoidea</taxon>
        <taxon>Bombycidae</taxon>
        <taxon>Bombycinae</taxon>
        <taxon>Bombyx</taxon>
    </lineage>
</organism>
<protein>
    <submittedName>
        <fullName evidence="2">Uncharacterized protein</fullName>
    </submittedName>
</protein>
<dbReference type="Proteomes" id="UP000005204">
    <property type="component" value="Unassembled WGS sequence"/>
</dbReference>
<keyword evidence="1" id="KW-0732">Signal</keyword>
<dbReference type="AlphaFoldDB" id="A0A8R2M0L0"/>
<proteinExistence type="predicted"/>
<reference evidence="2" key="2">
    <citation type="submission" date="2022-06" db="UniProtKB">
        <authorList>
            <consortium name="EnsemblMetazoa"/>
        </authorList>
    </citation>
    <scope>IDENTIFICATION</scope>
    <source>
        <strain evidence="2">p50T (Dazao)</strain>
    </source>
</reference>
<evidence type="ECO:0000313" key="3">
    <source>
        <dbReference type="Proteomes" id="UP000005204"/>
    </source>
</evidence>
<accession>A0A8R2M0L0</accession>
<feature type="signal peptide" evidence="1">
    <location>
        <begin position="1"/>
        <end position="20"/>
    </location>
</feature>
<evidence type="ECO:0000313" key="2">
    <source>
        <dbReference type="EnsemblMetazoa" id="XP_037870523.1"/>
    </source>
</evidence>
<evidence type="ECO:0000256" key="1">
    <source>
        <dbReference type="SAM" id="SignalP"/>
    </source>
</evidence>
<reference evidence="3" key="1">
    <citation type="journal article" date="2008" name="Insect Biochem. Mol. Biol.">
        <title>The genome of a lepidopteran model insect, the silkworm Bombyx mori.</title>
        <authorList>
            <consortium name="International Silkworm Genome Consortium"/>
        </authorList>
    </citation>
    <scope>NUCLEOTIDE SEQUENCE [LARGE SCALE GENOMIC DNA]</scope>
    <source>
        <strain evidence="3">p50T</strain>
    </source>
</reference>
<feature type="chain" id="PRO_5035777398" evidence="1">
    <location>
        <begin position="21"/>
        <end position="167"/>
    </location>
</feature>
<name>A0A8R2M0L0_BOMMO</name>
<dbReference type="EnsemblMetazoa" id="XM_038014595.1">
    <property type="protein sequence ID" value="XP_037870523.1"/>
    <property type="gene ID" value="LOC119629288"/>
</dbReference>
<keyword evidence="3" id="KW-1185">Reference proteome</keyword>